<gene>
    <name evidence="4" type="ORF">KKP3000_002314</name>
</gene>
<evidence type="ECO:0000313" key="5">
    <source>
        <dbReference type="Proteomes" id="UP001579974"/>
    </source>
</evidence>
<comment type="caution">
    <text evidence="4">The sequence shown here is derived from an EMBL/GenBank/DDBJ whole genome shotgun (WGS) entry which is preliminary data.</text>
</comment>
<organism evidence="4 5">
    <name type="scientific">Alicyclobacillus fastidiosus</name>
    <dbReference type="NCBI Taxonomy" id="392011"/>
    <lineage>
        <taxon>Bacteria</taxon>
        <taxon>Bacillati</taxon>
        <taxon>Bacillota</taxon>
        <taxon>Bacilli</taxon>
        <taxon>Bacillales</taxon>
        <taxon>Alicyclobacillaceae</taxon>
        <taxon>Alicyclobacillus</taxon>
    </lineage>
</organism>
<dbReference type="Proteomes" id="UP001579974">
    <property type="component" value="Unassembled WGS sequence"/>
</dbReference>
<reference evidence="4 5" key="1">
    <citation type="journal article" date="2024" name="Int. J. Mol. Sci.">
        <title>Exploration of Alicyclobacillus spp. Genome in Search of Antibiotic Resistance.</title>
        <authorList>
            <person name="Bucka-Kolendo J."/>
            <person name="Kiousi D.E."/>
            <person name="Dekowska A."/>
            <person name="Mikolajczuk-Szczyrba A."/>
            <person name="Karadedos D.M."/>
            <person name="Michael P."/>
            <person name="Galanis A."/>
            <person name="Sokolowska B."/>
        </authorList>
    </citation>
    <scope>NUCLEOTIDE SEQUENCE [LARGE SCALE GENOMIC DNA]</scope>
    <source>
        <strain evidence="4 5">KKP 3000</strain>
    </source>
</reference>
<evidence type="ECO:0000259" key="3">
    <source>
        <dbReference type="Pfam" id="PF01557"/>
    </source>
</evidence>
<accession>A0ABV5AAL9</accession>
<evidence type="ECO:0000256" key="1">
    <source>
        <dbReference type="ARBA" id="ARBA00010211"/>
    </source>
</evidence>
<evidence type="ECO:0000313" key="4">
    <source>
        <dbReference type="EMBL" id="MFB5189307.1"/>
    </source>
</evidence>
<dbReference type="PANTHER" id="PTHR11820">
    <property type="entry name" value="ACYLPYRUVASE"/>
    <property type="match status" value="1"/>
</dbReference>
<protein>
    <submittedName>
        <fullName evidence="4">Fumarylacetoacetate hydrolase family protein</fullName>
    </submittedName>
</protein>
<keyword evidence="4" id="KW-0378">Hydrolase</keyword>
<dbReference type="Pfam" id="PF01557">
    <property type="entry name" value="FAA_hydrolase"/>
    <property type="match status" value="1"/>
</dbReference>
<dbReference type="Gene3D" id="3.90.850.10">
    <property type="entry name" value="Fumarylacetoacetase-like, C-terminal domain"/>
    <property type="match status" value="1"/>
</dbReference>
<dbReference type="RefSeq" id="WP_275476800.1">
    <property type="nucleotide sequence ID" value="NZ_CP162940.1"/>
</dbReference>
<proteinExistence type="inferred from homology"/>
<name>A0ABV5AAL9_9BACL</name>
<comment type="similarity">
    <text evidence="1">Belongs to the FAH family.</text>
</comment>
<evidence type="ECO:0000256" key="2">
    <source>
        <dbReference type="ARBA" id="ARBA00022723"/>
    </source>
</evidence>
<dbReference type="EMBL" id="JBDXSU010000002">
    <property type="protein sequence ID" value="MFB5189307.1"/>
    <property type="molecule type" value="Genomic_DNA"/>
</dbReference>
<dbReference type="GO" id="GO:0016787">
    <property type="term" value="F:hydrolase activity"/>
    <property type="evidence" value="ECO:0007669"/>
    <property type="project" value="UniProtKB-KW"/>
</dbReference>
<keyword evidence="2" id="KW-0479">Metal-binding</keyword>
<dbReference type="SUPFAM" id="SSF56529">
    <property type="entry name" value="FAH"/>
    <property type="match status" value="1"/>
</dbReference>
<dbReference type="InterPro" id="IPR011234">
    <property type="entry name" value="Fumarylacetoacetase-like_C"/>
</dbReference>
<keyword evidence="5" id="KW-1185">Reference proteome</keyword>
<feature type="domain" description="Fumarylacetoacetase-like C-terminal" evidence="3">
    <location>
        <begin position="99"/>
        <end position="309"/>
    </location>
</feature>
<sequence length="310" mass="33881">MKFVTFQDRTGTALGLIQDHVIVNLSAVLQYLREHNLASEMIQDLPDLHSVPDLVDAGDTGLEFVQFVLKHEELLDSVPTCSLRDTTLLPPMLKPRKNIFCLGKNYVKHALEFEGTDDQTKAVPKHPIIFSKTPTTVIGPNEPINSHRDVTNALDYEAEIGVVMGKTGTSIQPENALDHIFGFVLMNDVTARDLQAVHSQWLRGKSLDTFCPMGPYVLHKSAVEDITQIEIGCRVNGEVRQHNVSGNMIFDIPTTVAVLSNGMTLEAGDIIATGTPEGVGIGFNPPKYLAPGDEVTIFSAQLGELINVVS</sequence>
<dbReference type="PANTHER" id="PTHR11820:SF7">
    <property type="entry name" value="ACYLPYRUVASE FAHD1, MITOCHONDRIAL"/>
    <property type="match status" value="1"/>
</dbReference>
<dbReference type="InterPro" id="IPR036663">
    <property type="entry name" value="Fumarylacetoacetase_C_sf"/>
</dbReference>